<dbReference type="InterPro" id="IPR001387">
    <property type="entry name" value="Cro/C1-type_HTH"/>
</dbReference>
<evidence type="ECO:0000313" key="4">
    <source>
        <dbReference type="Proteomes" id="UP000319818"/>
    </source>
</evidence>
<dbReference type="SUPFAM" id="SSF47413">
    <property type="entry name" value="lambda repressor-like DNA-binding domains"/>
    <property type="match status" value="1"/>
</dbReference>
<dbReference type="GO" id="GO:0005829">
    <property type="term" value="C:cytosol"/>
    <property type="evidence" value="ECO:0007669"/>
    <property type="project" value="TreeGrafter"/>
</dbReference>
<dbReference type="SUPFAM" id="SSF51182">
    <property type="entry name" value="RmlC-like cupins"/>
    <property type="match status" value="1"/>
</dbReference>
<organism evidence="3 4">
    <name type="scientific">Pseudonocardia cypriaca</name>
    <dbReference type="NCBI Taxonomy" id="882449"/>
    <lineage>
        <taxon>Bacteria</taxon>
        <taxon>Bacillati</taxon>
        <taxon>Actinomycetota</taxon>
        <taxon>Actinomycetes</taxon>
        <taxon>Pseudonocardiales</taxon>
        <taxon>Pseudonocardiaceae</taxon>
        <taxon>Pseudonocardia</taxon>
    </lineage>
</organism>
<dbReference type="GO" id="GO:0003677">
    <property type="term" value="F:DNA binding"/>
    <property type="evidence" value="ECO:0007669"/>
    <property type="project" value="UniProtKB-KW"/>
</dbReference>
<dbReference type="Pfam" id="PF01381">
    <property type="entry name" value="HTH_3"/>
    <property type="match status" value="1"/>
</dbReference>
<comment type="caution">
    <text evidence="3">The sequence shown here is derived from an EMBL/GenBank/DDBJ whole genome shotgun (WGS) entry which is preliminary data.</text>
</comment>
<dbReference type="PROSITE" id="PS50943">
    <property type="entry name" value="HTH_CROC1"/>
    <property type="match status" value="1"/>
</dbReference>
<dbReference type="CDD" id="cd00093">
    <property type="entry name" value="HTH_XRE"/>
    <property type="match status" value="1"/>
</dbReference>
<dbReference type="InterPro" id="IPR013096">
    <property type="entry name" value="Cupin_2"/>
</dbReference>
<dbReference type="EMBL" id="VFPH01000001">
    <property type="protein sequence ID" value="TQM42970.1"/>
    <property type="molecule type" value="Genomic_DNA"/>
</dbReference>
<dbReference type="Gene3D" id="1.10.260.40">
    <property type="entry name" value="lambda repressor-like DNA-binding domains"/>
    <property type="match status" value="1"/>
</dbReference>
<dbReference type="RefSeq" id="WP_211361713.1">
    <property type="nucleotide sequence ID" value="NZ_VFPH01000001.1"/>
</dbReference>
<dbReference type="PANTHER" id="PTHR46797:SF1">
    <property type="entry name" value="METHYLPHOSPHONATE SYNTHASE"/>
    <property type="match status" value="1"/>
</dbReference>
<dbReference type="GO" id="GO:0003700">
    <property type="term" value="F:DNA-binding transcription factor activity"/>
    <property type="evidence" value="ECO:0007669"/>
    <property type="project" value="TreeGrafter"/>
</dbReference>
<sequence length="199" mass="21349">MPVPASPRPDGRRLGARIRLLREERGWSLRRAEEVTGVSRAMLSKIELGTAAPTVPVLGRIAEGFGVSISQLVGGRPAATPSENVVVLPAAEQPVFRVPGTGFERRSLAPRIAGAVDLAVNHLPPGQSSDTFPAHRPGVQEVLTVAAGRLHLVLDDDRYELGHGDSIYFRADHAHRFDNPSDTEAAVFYIVVVDVDALA</sequence>
<dbReference type="AlphaFoldDB" id="A0A543GA50"/>
<dbReference type="Proteomes" id="UP000319818">
    <property type="component" value="Unassembled WGS sequence"/>
</dbReference>
<evidence type="ECO:0000256" key="1">
    <source>
        <dbReference type="ARBA" id="ARBA00023125"/>
    </source>
</evidence>
<evidence type="ECO:0000313" key="3">
    <source>
        <dbReference type="EMBL" id="TQM42970.1"/>
    </source>
</evidence>
<gene>
    <name evidence="3" type="ORF">FB388_0308</name>
</gene>
<dbReference type="InterPro" id="IPR014710">
    <property type="entry name" value="RmlC-like_jellyroll"/>
</dbReference>
<feature type="domain" description="HTH cro/C1-type" evidence="2">
    <location>
        <begin position="18"/>
        <end position="72"/>
    </location>
</feature>
<dbReference type="SMART" id="SM00530">
    <property type="entry name" value="HTH_XRE"/>
    <property type="match status" value="1"/>
</dbReference>
<dbReference type="Pfam" id="PF07883">
    <property type="entry name" value="Cupin_2"/>
    <property type="match status" value="1"/>
</dbReference>
<proteinExistence type="predicted"/>
<keyword evidence="4" id="KW-1185">Reference proteome</keyword>
<evidence type="ECO:0000259" key="2">
    <source>
        <dbReference type="PROSITE" id="PS50943"/>
    </source>
</evidence>
<keyword evidence="1" id="KW-0238">DNA-binding</keyword>
<name>A0A543GA50_9PSEU</name>
<dbReference type="CDD" id="cd02209">
    <property type="entry name" value="cupin_XRE_C"/>
    <property type="match status" value="1"/>
</dbReference>
<dbReference type="InterPro" id="IPR050807">
    <property type="entry name" value="TransReg_Diox_bact_type"/>
</dbReference>
<dbReference type="Gene3D" id="2.60.120.10">
    <property type="entry name" value="Jelly Rolls"/>
    <property type="match status" value="1"/>
</dbReference>
<protein>
    <submittedName>
        <fullName evidence="3">XRE family transcriptional regulator</fullName>
    </submittedName>
</protein>
<accession>A0A543GA50</accession>
<reference evidence="3 4" key="1">
    <citation type="submission" date="2019-06" db="EMBL/GenBank/DDBJ databases">
        <title>Sequencing the genomes of 1000 actinobacteria strains.</title>
        <authorList>
            <person name="Klenk H.-P."/>
        </authorList>
    </citation>
    <scope>NUCLEOTIDE SEQUENCE [LARGE SCALE GENOMIC DNA]</scope>
    <source>
        <strain evidence="3 4">DSM 45511</strain>
    </source>
</reference>
<dbReference type="InterPro" id="IPR011051">
    <property type="entry name" value="RmlC_Cupin_sf"/>
</dbReference>
<dbReference type="PANTHER" id="PTHR46797">
    <property type="entry name" value="HTH-TYPE TRANSCRIPTIONAL REGULATOR"/>
    <property type="match status" value="1"/>
</dbReference>
<dbReference type="InterPro" id="IPR010982">
    <property type="entry name" value="Lambda_DNA-bd_dom_sf"/>
</dbReference>